<protein>
    <submittedName>
        <fullName evidence="1">Mobile element protein</fullName>
    </submittedName>
</protein>
<gene>
    <name evidence="1" type="ORF">MNB_SUP05-SYMBIONT-4-946</name>
</gene>
<dbReference type="EMBL" id="FPHY01000035">
    <property type="protein sequence ID" value="SFV85532.1"/>
    <property type="molecule type" value="Genomic_DNA"/>
</dbReference>
<name>A0A1W1DVT6_9ZZZZ</name>
<reference evidence="1" key="1">
    <citation type="submission" date="2016-10" db="EMBL/GenBank/DDBJ databases">
        <authorList>
            <person name="de Groot N.N."/>
        </authorList>
    </citation>
    <scope>NUCLEOTIDE SEQUENCE</scope>
</reference>
<organism evidence="1">
    <name type="scientific">hydrothermal vent metagenome</name>
    <dbReference type="NCBI Taxonomy" id="652676"/>
    <lineage>
        <taxon>unclassified sequences</taxon>
        <taxon>metagenomes</taxon>
        <taxon>ecological metagenomes</taxon>
    </lineage>
</organism>
<accession>A0A1W1DVT6</accession>
<proteinExistence type="predicted"/>
<dbReference type="AlphaFoldDB" id="A0A1W1DVT6"/>
<sequence>MKKEAFRVTDLMNNRPRKCLGWKVPFEVFAEMTGEDCFLNGSVVLMG</sequence>
<evidence type="ECO:0000313" key="1">
    <source>
        <dbReference type="EMBL" id="SFV85532.1"/>
    </source>
</evidence>